<dbReference type="Gene3D" id="3.50.50.60">
    <property type="entry name" value="FAD/NAD(P)-binding domain"/>
    <property type="match status" value="1"/>
</dbReference>
<evidence type="ECO:0000313" key="4">
    <source>
        <dbReference type="Proteomes" id="UP000245474"/>
    </source>
</evidence>
<dbReference type="InterPro" id="IPR006076">
    <property type="entry name" value="FAD-dep_OxRdtase"/>
</dbReference>
<gene>
    <name evidence="3" type="ORF">DEM34_09570</name>
</gene>
<dbReference type="RefSeq" id="WP_109678590.1">
    <property type="nucleotide sequence ID" value="NZ_CP086615.1"/>
</dbReference>
<dbReference type="OrthoDB" id="311718at2"/>
<sequence length="426" mass="46424">MSFEERSYYEATRRVDPQAEGPLSGSVRTDVCVVGGGITGCSAALHLAERGYRVVLLEAERIGWGASGRSGGQVLPGLGTDLGVVAQAIGREGAREVFAMTREAVALTIERVRRHEIPCDLRFGAVHAAIKPRHLRELADLQATLAREYGYDEPEWLDREALRERVRTERYIGGLREPGAVHLHPLNYTLGLARAAVAAGARLHEGTAARRLRPGRPAVVETERGRVEADFVVLAGNAYLGAELAPELRGRLMPVGNYVLATAPLDEAQVAQTLPGGDAVSDANFVLDYYRLSTDRRLLFGGEVSYNGRDPERLQDRLVAKLAGLFPAIAGVPAEYCWGGRVGITLNRAPDFGRIGDSVYYAQGYSGQGMALAGLAGKLLAEAIGGQAERFDRFARVRHRRFPGGERLRTPLLVLATNFYRLRDRL</sequence>
<dbReference type="PANTHER" id="PTHR13847">
    <property type="entry name" value="SARCOSINE DEHYDROGENASE-RELATED"/>
    <property type="match status" value="1"/>
</dbReference>
<protein>
    <submittedName>
        <fullName evidence="3">FAD-dependent oxidoreductase</fullName>
    </submittedName>
</protein>
<dbReference type="Gene3D" id="3.30.9.10">
    <property type="entry name" value="D-Amino Acid Oxidase, subunit A, domain 2"/>
    <property type="match status" value="1"/>
</dbReference>
<evidence type="ECO:0000259" key="2">
    <source>
        <dbReference type="Pfam" id="PF01266"/>
    </source>
</evidence>
<feature type="domain" description="FAD dependent oxidoreductase" evidence="2">
    <location>
        <begin position="30"/>
        <end position="382"/>
    </location>
</feature>
<dbReference type="GO" id="GO:0016491">
    <property type="term" value="F:oxidoreductase activity"/>
    <property type="evidence" value="ECO:0007669"/>
    <property type="project" value="UniProtKB-KW"/>
</dbReference>
<dbReference type="GO" id="GO:0005737">
    <property type="term" value="C:cytoplasm"/>
    <property type="evidence" value="ECO:0007669"/>
    <property type="project" value="TreeGrafter"/>
</dbReference>
<evidence type="ECO:0000313" key="3">
    <source>
        <dbReference type="EMBL" id="PWG63091.1"/>
    </source>
</evidence>
<name>A0A2U2N1K6_9GAMM</name>
<dbReference type="AlphaFoldDB" id="A0A2U2N1K6"/>
<dbReference type="Pfam" id="PF01266">
    <property type="entry name" value="DAO"/>
    <property type="match status" value="1"/>
</dbReference>
<comment type="caution">
    <text evidence="3">The sequence shown here is derived from an EMBL/GenBank/DDBJ whole genome shotgun (WGS) entry which is preliminary data.</text>
</comment>
<keyword evidence="1" id="KW-0560">Oxidoreductase</keyword>
<evidence type="ECO:0000256" key="1">
    <source>
        <dbReference type="ARBA" id="ARBA00023002"/>
    </source>
</evidence>
<accession>A0A2U2N1K6</accession>
<dbReference type="Proteomes" id="UP000245474">
    <property type="component" value="Unassembled WGS sequence"/>
</dbReference>
<dbReference type="PANTHER" id="PTHR13847:SF281">
    <property type="entry name" value="FAD DEPENDENT OXIDOREDUCTASE DOMAIN-CONTAINING PROTEIN"/>
    <property type="match status" value="1"/>
</dbReference>
<proteinExistence type="predicted"/>
<organism evidence="3 4">
    <name type="scientific">Sediminicurvatus halobius</name>
    <dbReference type="NCBI Taxonomy" id="2182432"/>
    <lineage>
        <taxon>Bacteria</taxon>
        <taxon>Pseudomonadati</taxon>
        <taxon>Pseudomonadota</taxon>
        <taxon>Gammaproteobacteria</taxon>
        <taxon>Chromatiales</taxon>
        <taxon>Ectothiorhodospiraceae</taxon>
        <taxon>Sediminicurvatus</taxon>
    </lineage>
</organism>
<dbReference type="SUPFAM" id="SSF51905">
    <property type="entry name" value="FAD/NAD(P)-binding domain"/>
    <property type="match status" value="1"/>
</dbReference>
<reference evidence="3 4" key="1">
    <citation type="submission" date="2018-05" db="EMBL/GenBank/DDBJ databases">
        <title>Spiribacter halobius sp. nov., a moderately halophilic bacterium isolated from marine solar saltern.</title>
        <authorList>
            <person name="Zheng W.-S."/>
            <person name="Lu D.-C."/>
            <person name="Du Z.-J."/>
        </authorList>
    </citation>
    <scope>NUCLEOTIDE SEQUENCE [LARGE SCALE GENOMIC DNA]</scope>
    <source>
        <strain evidence="3 4">E85</strain>
    </source>
</reference>
<keyword evidence="4" id="KW-1185">Reference proteome</keyword>
<dbReference type="EMBL" id="QFFI01000013">
    <property type="protein sequence ID" value="PWG63091.1"/>
    <property type="molecule type" value="Genomic_DNA"/>
</dbReference>
<dbReference type="InterPro" id="IPR036188">
    <property type="entry name" value="FAD/NAD-bd_sf"/>
</dbReference>